<protein>
    <recommendedName>
        <fullName evidence="3">Peptide-methionine (S)-S-oxide reductase</fullName>
    </recommendedName>
</protein>
<name>A0A820KHC2_9BILA</name>
<evidence type="ECO:0000313" key="2">
    <source>
        <dbReference type="Proteomes" id="UP000663874"/>
    </source>
</evidence>
<comment type="caution">
    <text evidence="1">The sequence shown here is derived from an EMBL/GenBank/DDBJ whole genome shotgun (WGS) entry which is preliminary data.</text>
</comment>
<dbReference type="InterPro" id="IPR036509">
    <property type="entry name" value="Met_Sox_Rdtase_MsrA_sf"/>
</dbReference>
<evidence type="ECO:0000313" key="1">
    <source>
        <dbReference type="EMBL" id="CAF4341773.1"/>
    </source>
</evidence>
<dbReference type="AlphaFoldDB" id="A0A820KHC2"/>
<organism evidence="1 2">
    <name type="scientific">Rotaria sordida</name>
    <dbReference type="NCBI Taxonomy" id="392033"/>
    <lineage>
        <taxon>Eukaryota</taxon>
        <taxon>Metazoa</taxon>
        <taxon>Spiralia</taxon>
        <taxon>Gnathifera</taxon>
        <taxon>Rotifera</taxon>
        <taxon>Eurotatoria</taxon>
        <taxon>Bdelloidea</taxon>
        <taxon>Philodinida</taxon>
        <taxon>Philodinidae</taxon>
        <taxon>Rotaria</taxon>
    </lineage>
</organism>
<accession>A0A820KHC2</accession>
<dbReference type="GO" id="GO:0008113">
    <property type="term" value="F:peptide-methionine (S)-S-oxide reductase activity"/>
    <property type="evidence" value="ECO:0007669"/>
    <property type="project" value="InterPro"/>
</dbReference>
<sequence length="55" mass="6165">MGIISSYKSREIEDDHITSEEKVGSELATFGAGCFWGTEKFFRKQFGAKLISTMV</sequence>
<dbReference type="SUPFAM" id="SSF55068">
    <property type="entry name" value="Peptide methionine sulfoxide reductase"/>
    <property type="match status" value="1"/>
</dbReference>
<dbReference type="EMBL" id="CAJOBE010045958">
    <property type="protein sequence ID" value="CAF4341773.1"/>
    <property type="molecule type" value="Genomic_DNA"/>
</dbReference>
<reference evidence="1" key="1">
    <citation type="submission" date="2021-02" db="EMBL/GenBank/DDBJ databases">
        <authorList>
            <person name="Nowell W R."/>
        </authorList>
    </citation>
    <scope>NUCLEOTIDE SEQUENCE</scope>
</reference>
<dbReference type="Gene3D" id="3.30.1060.10">
    <property type="entry name" value="Peptide methionine sulphoxide reductase MsrA"/>
    <property type="match status" value="1"/>
</dbReference>
<dbReference type="Proteomes" id="UP000663874">
    <property type="component" value="Unassembled WGS sequence"/>
</dbReference>
<feature type="non-terminal residue" evidence="1">
    <location>
        <position position="55"/>
    </location>
</feature>
<evidence type="ECO:0008006" key="3">
    <source>
        <dbReference type="Google" id="ProtNLM"/>
    </source>
</evidence>
<gene>
    <name evidence="1" type="ORF">FNK824_LOCUS42046</name>
</gene>
<proteinExistence type="predicted"/>